<dbReference type="AlphaFoldDB" id="A0AA35KK15"/>
<feature type="compositionally biased region" description="Basic residues" evidence="11">
    <location>
        <begin position="117"/>
        <end position="126"/>
    </location>
</feature>
<keyword evidence="6" id="KW-0862">Zinc</keyword>
<feature type="compositionally biased region" description="Low complexity" evidence="11">
    <location>
        <begin position="216"/>
        <end position="225"/>
    </location>
</feature>
<evidence type="ECO:0000256" key="9">
    <source>
        <dbReference type="ARBA" id="ARBA00023315"/>
    </source>
</evidence>
<dbReference type="InterPro" id="IPR028009">
    <property type="entry name" value="ESCO_Acetyltransf_dom"/>
</dbReference>
<keyword evidence="9" id="KW-0012">Acyltransferase</keyword>
<reference evidence="14" key="1">
    <citation type="submission" date="2022-12" db="EMBL/GenBank/DDBJ databases">
        <authorList>
            <person name="Alioto T."/>
            <person name="Alioto T."/>
            <person name="Gomez Garrido J."/>
        </authorList>
    </citation>
    <scope>NUCLEOTIDE SEQUENCE</scope>
</reference>
<dbReference type="EMBL" id="OX395132">
    <property type="protein sequence ID" value="CAI5779660.1"/>
    <property type="molecule type" value="Genomic_DNA"/>
</dbReference>
<evidence type="ECO:0000256" key="6">
    <source>
        <dbReference type="ARBA" id="ARBA00022833"/>
    </source>
</evidence>
<feature type="compositionally biased region" description="Low complexity" evidence="11">
    <location>
        <begin position="312"/>
        <end position="322"/>
    </location>
</feature>
<keyword evidence="4" id="KW-0479">Metal-binding</keyword>
<keyword evidence="5" id="KW-0863">Zinc-finger</keyword>
<comment type="subcellular location">
    <subcellularLocation>
        <location evidence="1">Nucleus</location>
    </subcellularLocation>
</comment>
<evidence type="ECO:0000256" key="4">
    <source>
        <dbReference type="ARBA" id="ARBA00022723"/>
    </source>
</evidence>
<name>A0AA35KK15_9SAUR</name>
<evidence type="ECO:0000256" key="8">
    <source>
        <dbReference type="ARBA" id="ARBA00023306"/>
    </source>
</evidence>
<dbReference type="PANTHER" id="PTHR45884">
    <property type="entry name" value="N-ACETYLTRANSFERASE ECO"/>
    <property type="match status" value="1"/>
</dbReference>
<feature type="compositionally biased region" description="Basic and acidic residues" evidence="11">
    <location>
        <begin position="100"/>
        <end position="110"/>
    </location>
</feature>
<gene>
    <name evidence="14" type="ORF">PODLI_1B024697</name>
</gene>
<evidence type="ECO:0000256" key="2">
    <source>
        <dbReference type="ARBA" id="ARBA00005816"/>
    </source>
</evidence>
<keyword evidence="8" id="KW-0131">Cell cycle</keyword>
<feature type="region of interest" description="Disordered" evidence="11">
    <location>
        <begin position="92"/>
        <end position="253"/>
    </location>
</feature>
<feature type="compositionally biased region" description="Low complexity" evidence="11">
    <location>
        <begin position="196"/>
        <end position="207"/>
    </location>
</feature>
<accession>A0AA35KK15</accession>
<feature type="region of interest" description="Disordered" evidence="11">
    <location>
        <begin position="311"/>
        <end position="410"/>
    </location>
</feature>
<feature type="compositionally biased region" description="Basic and acidic residues" evidence="11">
    <location>
        <begin position="328"/>
        <end position="345"/>
    </location>
</feature>
<comment type="catalytic activity">
    <reaction evidence="10">
        <text>L-lysyl-[protein] + acetyl-CoA = N(6)-acetyl-L-lysyl-[protein] + CoA + H(+)</text>
        <dbReference type="Rhea" id="RHEA:45948"/>
        <dbReference type="Rhea" id="RHEA-COMP:9752"/>
        <dbReference type="Rhea" id="RHEA-COMP:10731"/>
        <dbReference type="ChEBI" id="CHEBI:15378"/>
        <dbReference type="ChEBI" id="CHEBI:29969"/>
        <dbReference type="ChEBI" id="CHEBI:57287"/>
        <dbReference type="ChEBI" id="CHEBI:57288"/>
        <dbReference type="ChEBI" id="CHEBI:61930"/>
    </reaction>
</comment>
<feature type="domain" description="N-acetyltransferase ESCO acetyl-transferase" evidence="13">
    <location>
        <begin position="1017"/>
        <end position="1085"/>
    </location>
</feature>
<feature type="region of interest" description="Disordered" evidence="11">
    <location>
        <begin position="267"/>
        <end position="298"/>
    </location>
</feature>
<feature type="region of interest" description="Disordered" evidence="11">
    <location>
        <begin position="25"/>
        <end position="46"/>
    </location>
</feature>
<organism evidence="14 15">
    <name type="scientific">Podarcis lilfordi</name>
    <name type="common">Lilford's wall lizard</name>
    <dbReference type="NCBI Taxonomy" id="74358"/>
    <lineage>
        <taxon>Eukaryota</taxon>
        <taxon>Metazoa</taxon>
        <taxon>Chordata</taxon>
        <taxon>Craniata</taxon>
        <taxon>Vertebrata</taxon>
        <taxon>Euteleostomi</taxon>
        <taxon>Lepidosauria</taxon>
        <taxon>Squamata</taxon>
        <taxon>Bifurcata</taxon>
        <taxon>Unidentata</taxon>
        <taxon>Episquamata</taxon>
        <taxon>Laterata</taxon>
        <taxon>Lacertibaenia</taxon>
        <taxon>Lacertidae</taxon>
        <taxon>Podarcis</taxon>
    </lineage>
</organism>
<dbReference type="Pfam" id="PF13878">
    <property type="entry name" value="zf-C2H2_3"/>
    <property type="match status" value="1"/>
</dbReference>
<evidence type="ECO:0000259" key="13">
    <source>
        <dbReference type="Pfam" id="PF13880"/>
    </source>
</evidence>
<evidence type="ECO:0000256" key="10">
    <source>
        <dbReference type="ARBA" id="ARBA00047902"/>
    </source>
</evidence>
<feature type="compositionally biased region" description="Polar residues" evidence="11">
    <location>
        <begin position="350"/>
        <end position="361"/>
    </location>
</feature>
<evidence type="ECO:0000256" key="7">
    <source>
        <dbReference type="ARBA" id="ARBA00023242"/>
    </source>
</evidence>
<evidence type="ECO:0000256" key="1">
    <source>
        <dbReference type="ARBA" id="ARBA00004123"/>
    </source>
</evidence>
<feature type="region of interest" description="Disordered" evidence="11">
    <location>
        <begin position="491"/>
        <end position="518"/>
    </location>
</feature>
<dbReference type="GO" id="GO:0005634">
    <property type="term" value="C:nucleus"/>
    <property type="evidence" value="ECO:0007669"/>
    <property type="project" value="UniProtKB-SubCell"/>
</dbReference>
<evidence type="ECO:0000256" key="11">
    <source>
        <dbReference type="SAM" id="MobiDB-lite"/>
    </source>
</evidence>
<feature type="compositionally biased region" description="Basic and acidic residues" evidence="11">
    <location>
        <begin position="491"/>
        <end position="505"/>
    </location>
</feature>
<dbReference type="GO" id="GO:0061733">
    <property type="term" value="F:protein-lysine-acetyltransferase activity"/>
    <property type="evidence" value="ECO:0007669"/>
    <property type="project" value="TreeGrafter"/>
</dbReference>
<sequence>MRRCFLESSSPDIRPRRYEAFRAASFDSFGTPRPVRGQLGRPPPPPPQEEICNALLGCKFIRNVFFTDQHISSAETEFIYKAVPVKMAAQKRKSVLVEPPAKRQKLDKNSKSVSTSKGKKVLHAKSNKNTVLKKEMHKVSTKTNRTAVNNSINRSSKPSSQTKRAQKYSRQTSNELKKKSCKAVRVKQTSLKPIGKLSSTKASLKSSKINHGNHLSCTKTSSKRTSTGKEKSSAVKSKTSRETKKQKNSSADIKKCSTEALCNRRSALHNRATHKNLSSESKSRVENSKKGRTTKATKFLKSNKVNFEVQNSKKSCAKKSASQSIEQMRTKTFSDKKACESDKGKKPTRSTDTNSKKSTVRNTEEQLHVRKAKDVSWKETVQDVPQSQPAVSHDEHQTRRSPRLQQASNVPTISLRSRKIEGGRASTRKQCTQMKKQVPCIKNEKLDSVQPIMEQKIMKSDEYNNGEIEITSFEKIDSLKQKKHEVGSKIHDLTTSEEKVRESRNSPDCSLQESNNGSVNTTSCSVTSTCRVISKEKESVHRNGKISVKAKRGFSDSLSQKPAYQPEDVMKSKKISILELCEEIAGEIESDTVEVKRDHPNAECGKEEERDTVVELPQTAVSTEEETNQNSPCKRFFPSKKGMSVKCTVNGRHSTANKNSKWTKIKLAKVNHVNQSPSNSSSTPALGLLKCNIPEKQQEAVVVEMHLPEAQRKQVQSEDNGNAAHEQKLNIPCSKGIQAKDRVAIENGLSTLSQHHCPEPAPDEGFNLHLDSSPESTPRKIITAQSPVKEVKKERAEIKPQDAAPKQLVRTLFTNKTSETNESRTCLPKIALASKCGGILSSEEHIRKPKDVAKDSDKQLIIDAGQKRFGAISCNICGMLYSASNPEDETQHLLFHNQFISAVKYVGWKKERILAEYPDGKIIMVLPDDPKYALRKVDEIREMVDNDLGFQQAPLTCSRTKTLLFISNDKKVTGCLIAEHIQWGYRVIEEKIPEVSSENEKVTFERQKAWCCSTSPEPAICGISRIWVFSMMRRKKIASRMLECLRSNFIYGSYLSKEEIAFSDPTPDGKLFATRYFGTSQFLVYNFLSGQQPA</sequence>
<dbReference type="Pfam" id="PF13880">
    <property type="entry name" value="Acetyltransf_13"/>
    <property type="match status" value="1"/>
</dbReference>
<dbReference type="GO" id="GO:0000785">
    <property type="term" value="C:chromatin"/>
    <property type="evidence" value="ECO:0007669"/>
    <property type="project" value="TreeGrafter"/>
</dbReference>
<feature type="domain" description="N-acetyltransferase ESCO zinc-finger" evidence="12">
    <location>
        <begin position="859"/>
        <end position="898"/>
    </location>
</feature>
<evidence type="ECO:0000256" key="3">
    <source>
        <dbReference type="ARBA" id="ARBA00022679"/>
    </source>
</evidence>
<protein>
    <recommendedName>
        <fullName evidence="16">Establishment of sister chromatid cohesion N-acetyltransferase 1</fullName>
    </recommendedName>
</protein>
<feature type="compositionally biased region" description="Basic and acidic residues" evidence="11">
    <location>
        <begin position="227"/>
        <end position="245"/>
    </location>
</feature>
<evidence type="ECO:0000256" key="5">
    <source>
        <dbReference type="ARBA" id="ARBA00022771"/>
    </source>
</evidence>
<keyword evidence="7" id="KW-0539">Nucleus</keyword>
<evidence type="ECO:0000313" key="14">
    <source>
        <dbReference type="EMBL" id="CAI5779660.1"/>
    </source>
</evidence>
<dbReference type="GO" id="GO:0008270">
    <property type="term" value="F:zinc ion binding"/>
    <property type="evidence" value="ECO:0007669"/>
    <property type="project" value="UniProtKB-KW"/>
</dbReference>
<feature type="compositionally biased region" description="Polar residues" evidence="11">
    <location>
        <begin position="141"/>
        <end position="174"/>
    </location>
</feature>
<comment type="similarity">
    <text evidence="2">Belongs to the acetyltransferase family. ECO subfamily.</text>
</comment>
<evidence type="ECO:0000259" key="12">
    <source>
        <dbReference type="Pfam" id="PF13878"/>
    </source>
</evidence>
<proteinExistence type="inferred from homology"/>
<keyword evidence="15" id="KW-1185">Reference proteome</keyword>
<dbReference type="InterPro" id="IPR028005">
    <property type="entry name" value="AcTrfase_ESCO_Znf_dom"/>
</dbReference>
<feature type="compositionally biased region" description="Basic and acidic residues" evidence="11">
    <location>
        <begin position="362"/>
        <end position="381"/>
    </location>
</feature>
<dbReference type="PANTHER" id="PTHR45884:SF1">
    <property type="entry name" value="N-ACETYLTRANSFERASE ESCO1"/>
    <property type="match status" value="1"/>
</dbReference>
<evidence type="ECO:0008006" key="16">
    <source>
        <dbReference type="Google" id="ProtNLM"/>
    </source>
</evidence>
<evidence type="ECO:0000313" key="15">
    <source>
        <dbReference type="Proteomes" id="UP001178461"/>
    </source>
</evidence>
<keyword evidence="3" id="KW-0808">Transferase</keyword>
<dbReference type="GO" id="GO:0007064">
    <property type="term" value="P:mitotic sister chromatid cohesion"/>
    <property type="evidence" value="ECO:0007669"/>
    <property type="project" value="TreeGrafter"/>
</dbReference>
<dbReference type="Proteomes" id="UP001178461">
    <property type="component" value="Chromosome 7"/>
</dbReference>